<evidence type="ECO:0000313" key="3">
    <source>
        <dbReference type="EMBL" id="GBQ88008.1"/>
    </source>
</evidence>
<accession>A0ABQ0Q2C0</accession>
<protein>
    <submittedName>
        <fullName evidence="3">Uncharacterized protein</fullName>
    </submittedName>
</protein>
<feature type="region of interest" description="Disordered" evidence="1">
    <location>
        <begin position="22"/>
        <end position="49"/>
    </location>
</feature>
<comment type="caution">
    <text evidence="3">The sequence shown here is derived from an EMBL/GenBank/DDBJ whole genome shotgun (WGS) entry which is preliminary data.</text>
</comment>
<reference evidence="3" key="1">
    <citation type="submission" date="2013-04" db="EMBL/GenBank/DDBJ databases">
        <title>The genome sequencing project of 58 acetic acid bacteria.</title>
        <authorList>
            <person name="Okamoto-Kainuma A."/>
            <person name="Ishikawa M."/>
            <person name="Umino S."/>
            <person name="Koizumi Y."/>
            <person name="Shiwa Y."/>
            <person name="Yoshikawa H."/>
            <person name="Matsutani M."/>
            <person name="Matsushita K."/>
        </authorList>
    </citation>
    <scope>NUCLEOTIDE SEQUENCE</scope>
    <source>
        <strain evidence="3">NRIC 0535</strain>
    </source>
</reference>
<feature type="compositionally biased region" description="Polar residues" evidence="1">
    <location>
        <begin position="24"/>
        <end position="37"/>
    </location>
</feature>
<evidence type="ECO:0000256" key="2">
    <source>
        <dbReference type="SAM" id="SignalP"/>
    </source>
</evidence>
<gene>
    <name evidence="3" type="ORF">AA0535_1427</name>
</gene>
<feature type="compositionally biased region" description="Basic and acidic residues" evidence="1">
    <location>
        <begin position="95"/>
        <end position="105"/>
    </location>
</feature>
<keyword evidence="2" id="KW-0732">Signal</keyword>
<dbReference type="RefSeq" id="WP_264815262.1">
    <property type="nucleotide sequence ID" value="NZ_BAPV01000010.1"/>
</dbReference>
<feature type="compositionally biased region" description="Polar residues" evidence="1">
    <location>
        <begin position="72"/>
        <end position="83"/>
    </location>
</feature>
<dbReference type="EMBL" id="BAPV01000010">
    <property type="protein sequence ID" value="GBQ88008.1"/>
    <property type="molecule type" value="Genomic_DNA"/>
</dbReference>
<dbReference type="Proteomes" id="UP001062776">
    <property type="component" value="Unassembled WGS sequence"/>
</dbReference>
<organism evidence="3 4">
    <name type="scientific">Asaia krungthepensis NRIC 0535</name>
    <dbReference type="NCBI Taxonomy" id="1307925"/>
    <lineage>
        <taxon>Bacteria</taxon>
        <taxon>Pseudomonadati</taxon>
        <taxon>Pseudomonadota</taxon>
        <taxon>Alphaproteobacteria</taxon>
        <taxon>Acetobacterales</taxon>
        <taxon>Acetobacteraceae</taxon>
        <taxon>Asaia</taxon>
    </lineage>
</organism>
<keyword evidence="4" id="KW-1185">Reference proteome</keyword>
<evidence type="ECO:0000313" key="4">
    <source>
        <dbReference type="Proteomes" id="UP001062776"/>
    </source>
</evidence>
<evidence type="ECO:0000256" key="1">
    <source>
        <dbReference type="SAM" id="MobiDB-lite"/>
    </source>
</evidence>
<feature type="region of interest" description="Disordered" evidence="1">
    <location>
        <begin position="72"/>
        <end position="105"/>
    </location>
</feature>
<proteinExistence type="predicted"/>
<feature type="signal peptide" evidence="2">
    <location>
        <begin position="1"/>
        <end position="22"/>
    </location>
</feature>
<feature type="chain" id="PRO_5046655625" evidence="2">
    <location>
        <begin position="23"/>
        <end position="151"/>
    </location>
</feature>
<name>A0ABQ0Q2C0_9PROT</name>
<sequence>MRLCSILLVGLLACVMPRHASAEDTASQPASPNTSHGTPHRSMKGSALGSVSSFSLEPVATAEPLIRQASLTVKASAPSTHNGFSEAPLPDDDMDAPKERGNGDDATLKADFFQRNHHQVGDALSGGAAANDQRRGHGSMAAGVAVAIPID</sequence>